<comment type="caution">
    <text evidence="1">The sequence shown here is derived from an EMBL/GenBank/DDBJ whole genome shotgun (WGS) entry which is preliminary data.</text>
</comment>
<evidence type="ECO:0000313" key="2">
    <source>
        <dbReference type="Proteomes" id="UP001527925"/>
    </source>
</evidence>
<gene>
    <name evidence="1" type="ORF">HK105_204862</name>
</gene>
<dbReference type="EMBL" id="JADGIZ020000022">
    <property type="protein sequence ID" value="KAL2915677.1"/>
    <property type="molecule type" value="Genomic_DNA"/>
</dbReference>
<name>A0ABR4N819_9FUNG</name>
<dbReference type="Proteomes" id="UP001527925">
    <property type="component" value="Unassembled WGS sequence"/>
</dbReference>
<evidence type="ECO:0000313" key="1">
    <source>
        <dbReference type="EMBL" id="KAL2915677.1"/>
    </source>
</evidence>
<sequence>MRDFIQHQQRMIDQSNRDEFTVGAAKRAGAARIDAKELDLGTRMQLNVAHNTSGPLERSTVVADASSLPKQSLTKADAEAGLVQRVRGLESHLGLASGLLGS</sequence>
<keyword evidence="2" id="KW-1185">Reference proteome</keyword>
<accession>A0ABR4N819</accession>
<organism evidence="1 2">
    <name type="scientific">Polyrhizophydium stewartii</name>
    <dbReference type="NCBI Taxonomy" id="2732419"/>
    <lineage>
        <taxon>Eukaryota</taxon>
        <taxon>Fungi</taxon>
        <taxon>Fungi incertae sedis</taxon>
        <taxon>Chytridiomycota</taxon>
        <taxon>Chytridiomycota incertae sedis</taxon>
        <taxon>Chytridiomycetes</taxon>
        <taxon>Rhizophydiales</taxon>
        <taxon>Rhizophydiales incertae sedis</taxon>
        <taxon>Polyrhizophydium</taxon>
    </lineage>
</organism>
<reference evidence="1 2" key="1">
    <citation type="submission" date="2023-09" db="EMBL/GenBank/DDBJ databases">
        <title>Pangenome analysis of Batrachochytrium dendrobatidis and related Chytrids.</title>
        <authorList>
            <person name="Yacoub M.N."/>
            <person name="Stajich J.E."/>
            <person name="James T.Y."/>
        </authorList>
    </citation>
    <scope>NUCLEOTIDE SEQUENCE [LARGE SCALE GENOMIC DNA]</scope>
    <source>
        <strain evidence="1 2">JEL0888</strain>
    </source>
</reference>
<protein>
    <submittedName>
        <fullName evidence="1">Uncharacterized protein</fullName>
    </submittedName>
</protein>
<proteinExistence type="predicted"/>